<name>A0A1Q8WYN5_9ACTO</name>
<dbReference type="EMBL" id="MSKS01000001">
    <property type="protein sequence ID" value="OLO73196.1"/>
    <property type="molecule type" value="Genomic_DNA"/>
</dbReference>
<dbReference type="InterPro" id="IPR043737">
    <property type="entry name" value="DUF5682"/>
</dbReference>
<accession>A0A1Q8WYN5</accession>
<evidence type="ECO:0000256" key="1">
    <source>
        <dbReference type="SAM" id="MobiDB-lite"/>
    </source>
</evidence>
<evidence type="ECO:0000313" key="2">
    <source>
        <dbReference type="EMBL" id="OLO73196.1"/>
    </source>
</evidence>
<dbReference type="OrthoDB" id="9789979at2"/>
<protein>
    <submittedName>
        <fullName evidence="2">Uncharacterized protein</fullName>
    </submittedName>
</protein>
<comment type="caution">
    <text evidence="2">The sequence shown here is derived from an EMBL/GenBank/DDBJ whole genome shotgun (WGS) entry which is preliminary data.</text>
</comment>
<proteinExistence type="predicted"/>
<feature type="region of interest" description="Disordered" evidence="1">
    <location>
        <begin position="324"/>
        <end position="348"/>
    </location>
</feature>
<reference evidence="2 3" key="1">
    <citation type="submission" date="2016-12" db="EMBL/GenBank/DDBJ databases">
        <title>Genomic comparison of strains in the 'Actinomyces naeslundii' group.</title>
        <authorList>
            <person name="Mughal S.R."/>
            <person name="Do T."/>
            <person name="Gilbert S.C."/>
            <person name="Witherden E.A."/>
            <person name="Didelot X."/>
            <person name="Beighton D."/>
        </authorList>
    </citation>
    <scope>NUCLEOTIDE SEQUENCE [LARGE SCALE GENOMIC DNA]</scope>
    <source>
        <strain evidence="2 3">WE8B-23</strain>
    </source>
</reference>
<dbReference type="AlphaFoldDB" id="A0A1Q8WYN5"/>
<dbReference type="Proteomes" id="UP000185963">
    <property type="component" value="Unassembled WGS sequence"/>
</dbReference>
<gene>
    <name evidence="2" type="ORF">BKH20_00525</name>
</gene>
<dbReference type="Pfam" id="PF18934">
    <property type="entry name" value="DUF5682"/>
    <property type="match status" value="1"/>
</dbReference>
<dbReference type="RefSeq" id="WP_075389492.1">
    <property type="nucleotide sequence ID" value="NZ_MSKS01000001.1"/>
</dbReference>
<organism evidence="2 3">
    <name type="scientific">Actinomyces oris</name>
    <dbReference type="NCBI Taxonomy" id="544580"/>
    <lineage>
        <taxon>Bacteria</taxon>
        <taxon>Bacillati</taxon>
        <taxon>Actinomycetota</taxon>
        <taxon>Actinomycetes</taxon>
        <taxon>Actinomycetales</taxon>
        <taxon>Actinomycetaceae</taxon>
        <taxon>Actinomyces</taxon>
    </lineage>
</organism>
<sequence length="848" mass="90892">MSAPTTQVPARLQRALDAQRRWGEAGVHLVPVRHHSPACALALSALLEEVHPAAVLIEGPVEYAALLPSLQDPRTVPPVALLSLGERTASYYPLAEFSPEWVALRWAGEHGAEAAFIDRSACLREDDDSRGDSRGDARGGVARTLQAERYLARSRSLDALARRLGCRDHDEVWEHLFEDRATADIRSWRGFFSDTLAWAGLARLDVEREVLDTDGTHAREAVMAAALRRHLPESSASTGVGETNAAAPAAPVVVVTGGFHTMALLDYLDATEHAAWLPEPQPQPGGPAWLIRYDYARLDALRGYGAGMPSPGLWQRAWRARTGAGPLAGSGTGSRRPTRRTAQTTQEPAEAARAFATTVVIDVATALRGLGEPLGTAQVLATVEQAMRLAALRGRAWPGRCDILDALTSCLAKDETGLSGNLGAAVASVLAASDVGEVPEGIATPPLVRQVRDRLRAARFIIDDAVEHHVSLDTSRRPRHRERRELLARLRFVGSGFAHQISGADLVSGTGMGQFLEEWVYSWTPMVEAALVRMAQEAPDLDVLVRTRLAQRLTGELSVETLVALVSELAVMGLGAEAGDVCDRLENSLGRLSDLGELVEALHRLASLIESTSRLRLDQAASRIRSILHRGDAMIARCVSGLVGLEDQEAARAVEALISVRDLIIRSASDDECEREAAQGAGFGAVLREIEVLRRNRDAAASLVGCATGIAASVRVLSEEEAVRAVVTHLAVGADPARAADFIVGLVRTAPDVLLRSPDAVEAVTGALTRLDDRAFVAALPDLRRAFTTLRPMETHRLAGMVAQLVGTAASDLDTVWMVDPAHAALGAQLERELVASLVRDGLGEWSG</sequence>
<evidence type="ECO:0000313" key="3">
    <source>
        <dbReference type="Proteomes" id="UP000185963"/>
    </source>
</evidence>